<reference evidence="2" key="1">
    <citation type="submission" date="2023-08" db="EMBL/GenBank/DDBJ databases">
        <title>A de novo genome assembly of Solanum verrucosum Schlechtendal, a Mexican diploid species geographically isolated from the other diploid A-genome species in potato relatives.</title>
        <authorList>
            <person name="Hosaka K."/>
        </authorList>
    </citation>
    <scope>NUCLEOTIDE SEQUENCE</scope>
    <source>
        <tissue evidence="2">Young leaves</tissue>
    </source>
</reference>
<sequence>MLKKCKGDPSLILPTESVRIKDSFSYEEIPVQILDHQVRRLRTKDVASVKVLWRNQLVEEATWEAEGAMKKRYSYLFASGGNADQGPDQGIINQAKNRANPSKEERKSDKAKESR</sequence>
<accession>A0AAF0QK24</accession>
<feature type="region of interest" description="Disordered" evidence="1">
    <location>
        <begin position="83"/>
        <end position="115"/>
    </location>
</feature>
<dbReference type="PANTHER" id="PTHR46148:SF56">
    <property type="entry name" value="RETROTRANSPOSON PROTEIN"/>
    <property type="match status" value="1"/>
</dbReference>
<organism evidence="2 3">
    <name type="scientific">Solanum verrucosum</name>
    <dbReference type="NCBI Taxonomy" id="315347"/>
    <lineage>
        <taxon>Eukaryota</taxon>
        <taxon>Viridiplantae</taxon>
        <taxon>Streptophyta</taxon>
        <taxon>Embryophyta</taxon>
        <taxon>Tracheophyta</taxon>
        <taxon>Spermatophyta</taxon>
        <taxon>Magnoliopsida</taxon>
        <taxon>eudicotyledons</taxon>
        <taxon>Gunneridae</taxon>
        <taxon>Pentapetalae</taxon>
        <taxon>asterids</taxon>
        <taxon>lamiids</taxon>
        <taxon>Solanales</taxon>
        <taxon>Solanaceae</taxon>
        <taxon>Solanoideae</taxon>
        <taxon>Solaneae</taxon>
        <taxon>Solanum</taxon>
    </lineage>
</organism>
<name>A0AAF0QK24_SOLVR</name>
<dbReference type="Proteomes" id="UP001234989">
    <property type="component" value="Chromosome 4"/>
</dbReference>
<feature type="compositionally biased region" description="Basic and acidic residues" evidence="1">
    <location>
        <begin position="101"/>
        <end position="115"/>
    </location>
</feature>
<evidence type="ECO:0000313" key="3">
    <source>
        <dbReference type="Proteomes" id="UP001234989"/>
    </source>
</evidence>
<dbReference type="EMBL" id="CP133615">
    <property type="protein sequence ID" value="WMV24721.1"/>
    <property type="molecule type" value="Genomic_DNA"/>
</dbReference>
<evidence type="ECO:0000313" key="2">
    <source>
        <dbReference type="EMBL" id="WMV24721.1"/>
    </source>
</evidence>
<feature type="compositionally biased region" description="Polar residues" evidence="1">
    <location>
        <begin position="91"/>
        <end position="100"/>
    </location>
</feature>
<evidence type="ECO:0000256" key="1">
    <source>
        <dbReference type="SAM" id="MobiDB-lite"/>
    </source>
</evidence>
<gene>
    <name evidence="2" type="ORF">MTR67_018106</name>
</gene>
<dbReference type="PANTHER" id="PTHR46148">
    <property type="entry name" value="CHROMO DOMAIN-CONTAINING PROTEIN"/>
    <property type="match status" value="1"/>
</dbReference>
<keyword evidence="3" id="KW-1185">Reference proteome</keyword>
<protein>
    <submittedName>
        <fullName evidence="2">Uncharacterized protein</fullName>
    </submittedName>
</protein>
<proteinExistence type="predicted"/>
<dbReference type="AlphaFoldDB" id="A0AAF0QK24"/>